<evidence type="ECO:0000313" key="5">
    <source>
        <dbReference type="EMBL" id="MFC0628714.1"/>
    </source>
</evidence>
<keyword evidence="4" id="KW-1133">Transmembrane helix</keyword>
<dbReference type="PANTHER" id="PTHR37042:SF4">
    <property type="entry name" value="OUTER MEMBRANE PROTEIN RV1973"/>
    <property type="match status" value="1"/>
</dbReference>
<comment type="subcellular location">
    <subcellularLocation>
        <location evidence="1">Membrane</location>
    </subcellularLocation>
</comment>
<protein>
    <recommendedName>
        <fullName evidence="7">Mce-associated membrane protein</fullName>
    </recommendedName>
</protein>
<dbReference type="RefSeq" id="WP_380055521.1">
    <property type="nucleotide sequence ID" value="NZ_JBHLTC010000040.1"/>
</dbReference>
<evidence type="ECO:0000256" key="3">
    <source>
        <dbReference type="SAM" id="MobiDB-lite"/>
    </source>
</evidence>
<keyword evidence="2 4" id="KW-0472">Membrane</keyword>
<evidence type="ECO:0000256" key="2">
    <source>
        <dbReference type="ARBA" id="ARBA00023136"/>
    </source>
</evidence>
<feature type="region of interest" description="Disordered" evidence="3">
    <location>
        <begin position="1"/>
        <end position="33"/>
    </location>
</feature>
<evidence type="ECO:0000313" key="6">
    <source>
        <dbReference type="Proteomes" id="UP001589890"/>
    </source>
</evidence>
<comment type="caution">
    <text evidence="5">The sequence shown here is derived from an EMBL/GenBank/DDBJ whole genome shotgun (WGS) entry which is preliminary data.</text>
</comment>
<feature type="compositionally biased region" description="Low complexity" evidence="3">
    <location>
        <begin position="1"/>
        <end position="18"/>
    </location>
</feature>
<feature type="transmembrane region" description="Helical" evidence="4">
    <location>
        <begin position="48"/>
        <end position="71"/>
    </location>
</feature>
<evidence type="ECO:0008006" key="7">
    <source>
        <dbReference type="Google" id="ProtNLM"/>
    </source>
</evidence>
<name>A0ABV6QVQ4_9ACTN</name>
<accession>A0ABV6QVQ4</accession>
<dbReference type="EMBL" id="JBHLTC010000040">
    <property type="protein sequence ID" value="MFC0628714.1"/>
    <property type="molecule type" value="Genomic_DNA"/>
</dbReference>
<evidence type="ECO:0000256" key="1">
    <source>
        <dbReference type="ARBA" id="ARBA00004370"/>
    </source>
</evidence>
<gene>
    <name evidence="5" type="ORF">ACFFGN_31905</name>
</gene>
<organism evidence="5 6">
    <name type="scientific">Kribbella deserti</name>
    <dbReference type="NCBI Taxonomy" id="1926257"/>
    <lineage>
        <taxon>Bacteria</taxon>
        <taxon>Bacillati</taxon>
        <taxon>Actinomycetota</taxon>
        <taxon>Actinomycetes</taxon>
        <taxon>Propionibacteriales</taxon>
        <taxon>Kribbellaceae</taxon>
        <taxon>Kribbella</taxon>
    </lineage>
</organism>
<reference evidence="5 6" key="1">
    <citation type="submission" date="2024-09" db="EMBL/GenBank/DDBJ databases">
        <authorList>
            <person name="Sun Q."/>
            <person name="Mori K."/>
        </authorList>
    </citation>
    <scope>NUCLEOTIDE SEQUENCE [LARGE SCALE GENOMIC DNA]</scope>
    <source>
        <strain evidence="5 6">CGMCC 1.15906</strain>
    </source>
</reference>
<keyword evidence="6" id="KW-1185">Reference proteome</keyword>
<dbReference type="Proteomes" id="UP001589890">
    <property type="component" value="Unassembled WGS sequence"/>
</dbReference>
<proteinExistence type="predicted"/>
<evidence type="ECO:0000256" key="4">
    <source>
        <dbReference type="SAM" id="Phobius"/>
    </source>
</evidence>
<sequence length="202" mass="21397">MTSGDTTPATPADDATPTGETPVSGEEQASYGRVVADERPAGDRRLPMLAWALSLLLVVSLAGLVTAVVALRKQDTTSDTRLSVMQAARQTAHDFTTYKYDTWDADAQRVLDGSTGQFKQEFSAAAGSVKASVLTGKATSAGEVLEAAVQSLDPDSAQVLVVADAVVTNEAQGGAKRRHYRMKLEMVREGDRWLVADLQAVG</sequence>
<dbReference type="PANTHER" id="PTHR37042">
    <property type="entry name" value="OUTER MEMBRANE PROTEIN RV1973"/>
    <property type="match status" value="1"/>
</dbReference>
<keyword evidence="4" id="KW-0812">Transmembrane</keyword>